<dbReference type="Proteomes" id="UP000243686">
    <property type="component" value="Unassembled WGS sequence"/>
</dbReference>
<evidence type="ECO:0000256" key="2">
    <source>
        <dbReference type="ARBA" id="ARBA00022448"/>
    </source>
</evidence>
<sequence length="80" mass="8993">MSTFHDPPYVQPSEVSSEGQLINPAGVMIDLTQLLAERFEFRPVFYESSDQQYGAADKSGNWSGLIHDLLTGVSFKQFYC</sequence>
<keyword evidence="4" id="KW-1133">Transmembrane helix</keyword>
<organism evidence="12 13">
    <name type="scientific">Opisthorchis viverrini</name>
    <name type="common">Southeast Asian liver fluke</name>
    <dbReference type="NCBI Taxonomy" id="6198"/>
    <lineage>
        <taxon>Eukaryota</taxon>
        <taxon>Metazoa</taxon>
        <taxon>Spiralia</taxon>
        <taxon>Lophotrochozoa</taxon>
        <taxon>Platyhelminthes</taxon>
        <taxon>Trematoda</taxon>
        <taxon>Digenea</taxon>
        <taxon>Opisthorchiida</taxon>
        <taxon>Opisthorchiata</taxon>
        <taxon>Opisthorchiidae</taxon>
        <taxon>Opisthorchis</taxon>
    </lineage>
</organism>
<keyword evidence="7" id="KW-0675">Receptor</keyword>
<dbReference type="Gene3D" id="3.40.190.10">
    <property type="entry name" value="Periplasmic binding protein-like II"/>
    <property type="match status" value="1"/>
</dbReference>
<dbReference type="SUPFAM" id="SSF53850">
    <property type="entry name" value="Periplasmic binding protein-like II"/>
    <property type="match status" value="1"/>
</dbReference>
<evidence type="ECO:0000256" key="3">
    <source>
        <dbReference type="ARBA" id="ARBA00022692"/>
    </source>
</evidence>
<protein>
    <recommendedName>
        <fullName evidence="11">Ionotropic glutamate receptor L-glutamate and glycine-binding domain-containing protein</fullName>
    </recommendedName>
</protein>
<dbReference type="GO" id="GO:0015276">
    <property type="term" value="F:ligand-gated monoatomic ion channel activity"/>
    <property type="evidence" value="ECO:0007669"/>
    <property type="project" value="InterPro"/>
</dbReference>
<evidence type="ECO:0000313" key="13">
    <source>
        <dbReference type="Proteomes" id="UP000243686"/>
    </source>
</evidence>
<accession>A0A1S8X3Y4</accession>
<dbReference type="AlphaFoldDB" id="A0A1S8X3Y4"/>
<dbReference type="SMART" id="SM00918">
    <property type="entry name" value="Lig_chan-Glu_bd"/>
    <property type="match status" value="1"/>
</dbReference>
<gene>
    <name evidence="12" type="ORF">X801_02717</name>
</gene>
<keyword evidence="8" id="KW-0325">Glycoprotein</keyword>
<dbReference type="GO" id="GO:0016020">
    <property type="term" value="C:membrane"/>
    <property type="evidence" value="ECO:0007669"/>
    <property type="project" value="UniProtKB-SubCell"/>
</dbReference>
<evidence type="ECO:0000259" key="11">
    <source>
        <dbReference type="SMART" id="SM00918"/>
    </source>
</evidence>
<keyword evidence="2" id="KW-0813">Transport</keyword>
<comment type="subcellular location">
    <subcellularLocation>
        <location evidence="1">Membrane</location>
        <topology evidence="1">Multi-pass membrane protein</topology>
    </subcellularLocation>
</comment>
<evidence type="ECO:0000256" key="8">
    <source>
        <dbReference type="ARBA" id="ARBA00023180"/>
    </source>
</evidence>
<dbReference type="Pfam" id="PF10613">
    <property type="entry name" value="Lig_chan-Glu_bd"/>
    <property type="match status" value="1"/>
</dbReference>
<proteinExistence type="predicted"/>
<evidence type="ECO:0000256" key="1">
    <source>
        <dbReference type="ARBA" id="ARBA00004141"/>
    </source>
</evidence>
<name>A0A1S8X3Y4_OPIVI</name>
<dbReference type="InterPro" id="IPR019594">
    <property type="entry name" value="Glu/Gly-bd"/>
</dbReference>
<evidence type="ECO:0000256" key="5">
    <source>
        <dbReference type="ARBA" id="ARBA00023065"/>
    </source>
</evidence>
<evidence type="ECO:0000256" key="10">
    <source>
        <dbReference type="ARBA" id="ARBA00023303"/>
    </source>
</evidence>
<dbReference type="EMBL" id="KV892154">
    <property type="protein sequence ID" value="OON21387.1"/>
    <property type="molecule type" value="Genomic_DNA"/>
</dbReference>
<evidence type="ECO:0000256" key="9">
    <source>
        <dbReference type="ARBA" id="ARBA00023286"/>
    </source>
</evidence>
<evidence type="ECO:0000313" key="12">
    <source>
        <dbReference type="EMBL" id="OON21387.1"/>
    </source>
</evidence>
<keyword evidence="9" id="KW-1071">Ligand-gated ion channel</keyword>
<keyword evidence="13" id="KW-1185">Reference proteome</keyword>
<evidence type="ECO:0000256" key="4">
    <source>
        <dbReference type="ARBA" id="ARBA00022989"/>
    </source>
</evidence>
<reference evidence="12 13" key="1">
    <citation type="submission" date="2015-03" db="EMBL/GenBank/DDBJ databases">
        <title>Draft genome of the nematode, Opisthorchis viverrini.</title>
        <authorList>
            <person name="Mitreva M."/>
        </authorList>
    </citation>
    <scope>NUCLEOTIDE SEQUENCE [LARGE SCALE GENOMIC DNA]</scope>
    <source>
        <strain evidence="12">Khon Kaen</strain>
    </source>
</reference>
<keyword evidence="5" id="KW-0406">Ion transport</keyword>
<evidence type="ECO:0000256" key="6">
    <source>
        <dbReference type="ARBA" id="ARBA00023136"/>
    </source>
</evidence>
<evidence type="ECO:0000256" key="7">
    <source>
        <dbReference type="ARBA" id="ARBA00023170"/>
    </source>
</evidence>
<feature type="domain" description="Ionotropic glutamate receptor L-glutamate and glycine-binding" evidence="11">
    <location>
        <begin position="8"/>
        <end position="71"/>
    </location>
</feature>
<keyword evidence="3" id="KW-0812">Transmembrane</keyword>
<keyword evidence="6" id="KW-0472">Membrane</keyword>
<keyword evidence="10" id="KW-0407">Ion channel</keyword>